<gene>
    <name evidence="1" type="ORF">T03_10688</name>
</gene>
<evidence type="ECO:0000313" key="2">
    <source>
        <dbReference type="Proteomes" id="UP000054653"/>
    </source>
</evidence>
<dbReference type="EMBL" id="JYDI01001168">
    <property type="protein sequence ID" value="KRY38804.1"/>
    <property type="molecule type" value="Genomic_DNA"/>
</dbReference>
<organism evidence="1 2">
    <name type="scientific">Trichinella britovi</name>
    <name type="common">Parasitic roundworm</name>
    <dbReference type="NCBI Taxonomy" id="45882"/>
    <lineage>
        <taxon>Eukaryota</taxon>
        <taxon>Metazoa</taxon>
        <taxon>Ecdysozoa</taxon>
        <taxon>Nematoda</taxon>
        <taxon>Enoplea</taxon>
        <taxon>Dorylaimia</taxon>
        <taxon>Trichinellida</taxon>
        <taxon>Trichinellidae</taxon>
        <taxon>Trichinella</taxon>
    </lineage>
</organism>
<dbReference type="Proteomes" id="UP000054653">
    <property type="component" value="Unassembled WGS sequence"/>
</dbReference>
<proteinExistence type="predicted"/>
<sequence>MTLVNRSERKIGKIKFFCKLEIFSENILAKSENSHYAPA</sequence>
<name>A0A0V1BNR3_TRIBR</name>
<keyword evidence="2" id="KW-1185">Reference proteome</keyword>
<dbReference type="AlphaFoldDB" id="A0A0V1BNR3"/>
<reference evidence="1 2" key="1">
    <citation type="submission" date="2015-01" db="EMBL/GenBank/DDBJ databases">
        <title>Evolution of Trichinella species and genotypes.</title>
        <authorList>
            <person name="Korhonen P.K."/>
            <person name="Edoardo P."/>
            <person name="Giuseppe L.R."/>
            <person name="Gasser R.B."/>
        </authorList>
    </citation>
    <scope>NUCLEOTIDE SEQUENCE [LARGE SCALE GENOMIC DNA]</scope>
    <source>
        <strain evidence="1">ISS120</strain>
    </source>
</reference>
<evidence type="ECO:0000313" key="1">
    <source>
        <dbReference type="EMBL" id="KRY38804.1"/>
    </source>
</evidence>
<protein>
    <submittedName>
        <fullName evidence="1">Uncharacterized protein</fullName>
    </submittedName>
</protein>
<comment type="caution">
    <text evidence="1">The sequence shown here is derived from an EMBL/GenBank/DDBJ whole genome shotgun (WGS) entry which is preliminary data.</text>
</comment>
<accession>A0A0V1BNR3</accession>